<organism evidence="1 2">
    <name type="scientific">Herpetosiphon geysericola</name>
    <dbReference type="NCBI Taxonomy" id="70996"/>
    <lineage>
        <taxon>Bacteria</taxon>
        <taxon>Bacillati</taxon>
        <taxon>Chloroflexota</taxon>
        <taxon>Chloroflexia</taxon>
        <taxon>Herpetosiphonales</taxon>
        <taxon>Herpetosiphonaceae</taxon>
        <taxon>Herpetosiphon</taxon>
    </lineage>
</organism>
<evidence type="ECO:0000313" key="1">
    <source>
        <dbReference type="EMBL" id="KPL83027.1"/>
    </source>
</evidence>
<reference evidence="1 2" key="1">
    <citation type="submission" date="2015-07" db="EMBL/GenBank/DDBJ databases">
        <title>Whole genome sequence of Herpetosiphon geysericola DSM 7119.</title>
        <authorList>
            <person name="Hemp J."/>
            <person name="Ward L.M."/>
            <person name="Pace L.A."/>
            <person name="Fischer W.W."/>
        </authorList>
    </citation>
    <scope>NUCLEOTIDE SEQUENCE [LARGE SCALE GENOMIC DNA]</scope>
    <source>
        <strain evidence="1 2">DSM 7119</strain>
    </source>
</reference>
<sequence length="335" mass="37467">MLLATTRSALVHVALTARDLAIFETLTQVRFLTATAIEWLHFPDRRPVWEADMQARLKSAAHPPYRVGRVVHRRLHLLAAAGYLSRMVRPTAIRKHTWGGREPDLLSLTEDGALALAATTDDAHMAVESYRVRERSSSVTQHTAEIGEVYAALRVKIATMPGMAMEDWRSDHMTARSYDHLTVVRQRAGGMERVSLPVVPDGTFVLVHPHGRLRVFIEVDRGTRRLETWREKIEAYHAYAGSAELRARYQTDTFVLLTIAPTVAQQQRLMNATAAVLGGASSHYLFTLRAAVHPLRIGGEWQKITAVNRAVVAAGFQRQATEKVSATTSRHVFLQ</sequence>
<comment type="caution">
    <text evidence="1">The sequence shown here is derived from an EMBL/GenBank/DDBJ whole genome shotgun (WGS) entry which is preliminary data.</text>
</comment>
<accession>A0A0P6Y1R4</accession>
<dbReference type="Pfam" id="PF13814">
    <property type="entry name" value="Replic_Relax"/>
    <property type="match status" value="1"/>
</dbReference>
<dbReference type="InterPro" id="IPR025855">
    <property type="entry name" value="Replic_Relax"/>
</dbReference>
<dbReference type="Proteomes" id="UP000050277">
    <property type="component" value="Unassembled WGS sequence"/>
</dbReference>
<name>A0A0P6Y1R4_9CHLR</name>
<evidence type="ECO:0008006" key="3">
    <source>
        <dbReference type="Google" id="ProtNLM"/>
    </source>
</evidence>
<proteinExistence type="predicted"/>
<protein>
    <recommendedName>
        <fullName evidence="3">Replication-relaxation</fullName>
    </recommendedName>
</protein>
<evidence type="ECO:0000313" key="2">
    <source>
        <dbReference type="Proteomes" id="UP000050277"/>
    </source>
</evidence>
<gene>
    <name evidence="1" type="ORF">SE18_19485</name>
</gene>
<keyword evidence="2" id="KW-1185">Reference proteome</keyword>
<dbReference type="AlphaFoldDB" id="A0A0P6Y1R4"/>
<dbReference type="STRING" id="70996.SE18_19485"/>
<dbReference type="EMBL" id="LGKP01000030">
    <property type="protein sequence ID" value="KPL83027.1"/>
    <property type="molecule type" value="Genomic_DNA"/>
</dbReference>